<feature type="transmembrane region" description="Helical" evidence="1">
    <location>
        <begin position="164"/>
        <end position="185"/>
    </location>
</feature>
<dbReference type="PANTHER" id="PTHR37422">
    <property type="entry name" value="TEICHURONIC ACID BIOSYNTHESIS PROTEIN TUAE"/>
    <property type="match status" value="1"/>
</dbReference>
<sequence length="475" mass="52675">MLVERVRIPSLLAGFLALGVLAALRPDYVLLLPAAALALVFLFSWRAAVYLLLVAVTFNRLSFNVSSTNLRPEMLAVLIGAAAALLFWLSRNKWQNDVTVRFTFGAPSIAIALFFVYTYIVSYWNSPVFSYSVAGMIQLALASMGFFVMTQVAGFDRNRIHSYVGFYIGLTVFQSVYALLCFLYNKTTGQFLFGEKYGGLMTGQISGVDWSSITWRGGLYEANLFSAYLGAGIVFLVTVIVARVQPRQTPLLFLGMLLAVVGIVMGWTRSAWIGTALGVAFTSLFYVRKWVHPRNVVLFGGLAAALVPIFVFVESIFDQTSGRKGLLTSKLMNLFNSEEGTGKFRAEKFQFAWDNWLNGHPIAGNGYFSIKVYNPDEWVTSMFLAILHDSGLIGLCLFVFAVGYVFFYGLRAALVTSDAKHRAYLLGMVGGLLVLLLSYNFSPGHTLAMFWVHLGLIYALASKERIREGEAVHER</sequence>
<feature type="transmembrane region" description="Helical" evidence="1">
    <location>
        <begin position="271"/>
        <end position="287"/>
    </location>
</feature>
<feature type="transmembrane region" description="Helical" evidence="1">
    <location>
        <begin position="249"/>
        <end position="265"/>
    </location>
</feature>
<dbReference type="RefSeq" id="WP_315604588.1">
    <property type="nucleotide sequence ID" value="NZ_CP130318.1"/>
</dbReference>
<feature type="transmembrane region" description="Helical" evidence="1">
    <location>
        <begin position="102"/>
        <end position="122"/>
    </location>
</feature>
<keyword evidence="1" id="KW-0812">Transmembrane</keyword>
<protein>
    <recommendedName>
        <fullName evidence="4">O-antigen ligase domain-containing protein</fullName>
    </recommendedName>
</protein>
<dbReference type="PANTHER" id="PTHR37422:SF13">
    <property type="entry name" value="LIPOPOLYSACCHARIDE BIOSYNTHESIS PROTEIN PA4999-RELATED"/>
    <property type="match status" value="1"/>
</dbReference>
<feature type="transmembrane region" description="Helical" evidence="1">
    <location>
        <begin position="225"/>
        <end position="242"/>
    </location>
</feature>
<keyword evidence="1" id="KW-1133">Transmembrane helix</keyword>
<evidence type="ECO:0000256" key="1">
    <source>
        <dbReference type="SAM" id="Phobius"/>
    </source>
</evidence>
<feature type="transmembrane region" description="Helical" evidence="1">
    <location>
        <begin position="31"/>
        <end position="54"/>
    </location>
</feature>
<feature type="transmembrane region" description="Helical" evidence="1">
    <location>
        <begin position="74"/>
        <end position="90"/>
    </location>
</feature>
<gene>
    <name evidence="2" type="ORF">MJA45_24865</name>
</gene>
<keyword evidence="3" id="KW-1185">Reference proteome</keyword>
<dbReference type="Proteomes" id="UP001305702">
    <property type="component" value="Chromosome"/>
</dbReference>
<feature type="transmembrane region" description="Helical" evidence="1">
    <location>
        <begin position="422"/>
        <end position="439"/>
    </location>
</feature>
<reference evidence="2 3" key="1">
    <citation type="submission" date="2022-02" db="EMBL/GenBank/DDBJ databases">
        <title>Paenibacillus sp. MBLB1776 Whole Genome Shotgun Sequencing.</title>
        <authorList>
            <person name="Hwang C.Y."/>
            <person name="Cho E.-S."/>
            <person name="Seo M.-J."/>
        </authorList>
    </citation>
    <scope>NUCLEOTIDE SEQUENCE [LARGE SCALE GENOMIC DNA]</scope>
    <source>
        <strain evidence="2 3">MBLB1776</strain>
    </source>
</reference>
<feature type="transmembrane region" description="Helical" evidence="1">
    <location>
        <begin position="391"/>
        <end position="410"/>
    </location>
</feature>
<dbReference type="InterPro" id="IPR051533">
    <property type="entry name" value="WaaL-like"/>
</dbReference>
<evidence type="ECO:0008006" key="4">
    <source>
        <dbReference type="Google" id="ProtNLM"/>
    </source>
</evidence>
<dbReference type="KEGG" id="paun:MJA45_24865"/>
<dbReference type="EMBL" id="CP130318">
    <property type="protein sequence ID" value="WNQ10814.1"/>
    <property type="molecule type" value="Genomic_DNA"/>
</dbReference>
<name>A0AA96RH67_9BACL</name>
<feature type="transmembrane region" description="Helical" evidence="1">
    <location>
        <begin position="128"/>
        <end position="152"/>
    </location>
</feature>
<evidence type="ECO:0000313" key="3">
    <source>
        <dbReference type="Proteomes" id="UP001305702"/>
    </source>
</evidence>
<feature type="transmembrane region" description="Helical" evidence="1">
    <location>
        <begin position="296"/>
        <end position="317"/>
    </location>
</feature>
<organism evidence="2 3">
    <name type="scientific">Paenibacillus aurantius</name>
    <dbReference type="NCBI Taxonomy" id="2918900"/>
    <lineage>
        <taxon>Bacteria</taxon>
        <taxon>Bacillati</taxon>
        <taxon>Bacillota</taxon>
        <taxon>Bacilli</taxon>
        <taxon>Bacillales</taxon>
        <taxon>Paenibacillaceae</taxon>
        <taxon>Paenibacillus</taxon>
    </lineage>
</organism>
<feature type="transmembrane region" description="Helical" evidence="1">
    <location>
        <begin position="6"/>
        <end position="24"/>
    </location>
</feature>
<keyword evidence="1" id="KW-0472">Membrane</keyword>
<dbReference type="AlphaFoldDB" id="A0AA96RH67"/>
<proteinExistence type="predicted"/>
<evidence type="ECO:0000313" key="2">
    <source>
        <dbReference type="EMBL" id="WNQ10814.1"/>
    </source>
</evidence>
<accession>A0AA96RH67</accession>